<accession>A0A8J7K2I9</accession>
<proteinExistence type="predicted"/>
<comment type="caution">
    <text evidence="1">The sequence shown here is derived from an EMBL/GenBank/DDBJ whole genome shotgun (WGS) entry which is preliminary data.</text>
</comment>
<evidence type="ECO:0000313" key="2">
    <source>
        <dbReference type="Proteomes" id="UP000620559"/>
    </source>
</evidence>
<reference evidence="1" key="1">
    <citation type="submission" date="2020-10" db="EMBL/GenBank/DDBJ databases">
        <authorList>
            <person name="Castelo-Branco R."/>
            <person name="Eusebio N."/>
            <person name="Adriana R."/>
            <person name="Vieira A."/>
            <person name="Brugerolle De Fraissinette N."/>
            <person name="Rezende De Castro R."/>
            <person name="Schneider M.P."/>
            <person name="Vasconcelos V."/>
            <person name="Leao P.N."/>
        </authorList>
    </citation>
    <scope>NUCLEOTIDE SEQUENCE</scope>
    <source>
        <strain evidence="1">LEGE 06105</strain>
    </source>
</reference>
<sequence length="80" mass="9331">MEQNEQGKRQSAAKEFQETLEHLQHLLEENQTEEQIAPELAVDPILEEQTVEDSPIFDLADWEDAVADIEQYFQSKDKDK</sequence>
<name>A0A8J7K2I9_9CYAN</name>
<dbReference type="RefSeq" id="WP_193919703.1">
    <property type="nucleotide sequence ID" value="NZ_JADEWL010000025.1"/>
</dbReference>
<organism evidence="1 2">
    <name type="scientific">Plectonema cf. radiosum LEGE 06105</name>
    <dbReference type="NCBI Taxonomy" id="945769"/>
    <lineage>
        <taxon>Bacteria</taxon>
        <taxon>Bacillati</taxon>
        <taxon>Cyanobacteriota</taxon>
        <taxon>Cyanophyceae</taxon>
        <taxon>Oscillatoriophycideae</taxon>
        <taxon>Oscillatoriales</taxon>
        <taxon>Microcoleaceae</taxon>
        <taxon>Plectonema</taxon>
    </lineage>
</organism>
<evidence type="ECO:0000313" key="1">
    <source>
        <dbReference type="EMBL" id="MBE9213117.1"/>
    </source>
</evidence>
<protein>
    <submittedName>
        <fullName evidence="1">Uncharacterized protein</fullName>
    </submittedName>
</protein>
<dbReference type="EMBL" id="JADEWL010000025">
    <property type="protein sequence ID" value="MBE9213117.1"/>
    <property type="molecule type" value="Genomic_DNA"/>
</dbReference>
<dbReference type="AlphaFoldDB" id="A0A8J7K2I9"/>
<dbReference type="Proteomes" id="UP000620559">
    <property type="component" value="Unassembled WGS sequence"/>
</dbReference>
<keyword evidence="2" id="KW-1185">Reference proteome</keyword>
<gene>
    <name evidence="1" type="ORF">IQ247_10605</name>
</gene>